<evidence type="ECO:0000259" key="11">
    <source>
        <dbReference type="Pfam" id="PF00593"/>
    </source>
</evidence>
<proteinExistence type="inferred from homology"/>
<evidence type="ECO:0000256" key="1">
    <source>
        <dbReference type="ARBA" id="ARBA00004571"/>
    </source>
</evidence>
<comment type="caution">
    <text evidence="13">The sequence shown here is derived from an EMBL/GenBank/DDBJ whole genome shotgun (WGS) entry which is preliminary data.</text>
</comment>
<evidence type="ECO:0000256" key="2">
    <source>
        <dbReference type="ARBA" id="ARBA00022448"/>
    </source>
</evidence>
<comment type="similarity">
    <text evidence="8 9">Belongs to the TonB-dependent receptor family.</text>
</comment>
<evidence type="ECO:0000313" key="14">
    <source>
        <dbReference type="Proteomes" id="UP000309872"/>
    </source>
</evidence>
<dbReference type="InterPro" id="IPR012910">
    <property type="entry name" value="Plug_dom"/>
</dbReference>
<dbReference type="Gene3D" id="2.40.170.20">
    <property type="entry name" value="TonB-dependent receptor, beta-barrel domain"/>
    <property type="match status" value="1"/>
</dbReference>
<dbReference type="InterPro" id="IPR023997">
    <property type="entry name" value="TonB-dep_OMP_SusC/RagA_CS"/>
</dbReference>
<organism evidence="13 14">
    <name type="scientific">Sphingobacterium alkalisoli</name>
    <dbReference type="NCBI Taxonomy" id="1874115"/>
    <lineage>
        <taxon>Bacteria</taxon>
        <taxon>Pseudomonadati</taxon>
        <taxon>Bacteroidota</taxon>
        <taxon>Sphingobacteriia</taxon>
        <taxon>Sphingobacteriales</taxon>
        <taxon>Sphingobacteriaceae</taxon>
        <taxon>Sphingobacterium</taxon>
    </lineage>
</organism>
<dbReference type="NCBIfam" id="TIGR04057">
    <property type="entry name" value="SusC_RagA_signa"/>
    <property type="match status" value="1"/>
</dbReference>
<dbReference type="InterPro" id="IPR023996">
    <property type="entry name" value="TonB-dep_OMP_SusC/RagA"/>
</dbReference>
<evidence type="ECO:0000256" key="7">
    <source>
        <dbReference type="ARBA" id="ARBA00023237"/>
    </source>
</evidence>
<accession>A0A4U0GZC6</accession>
<evidence type="ECO:0000256" key="8">
    <source>
        <dbReference type="PROSITE-ProRule" id="PRU01360"/>
    </source>
</evidence>
<dbReference type="SUPFAM" id="SSF49464">
    <property type="entry name" value="Carboxypeptidase regulatory domain-like"/>
    <property type="match status" value="1"/>
</dbReference>
<keyword evidence="7 8" id="KW-0998">Cell outer membrane</keyword>
<comment type="subcellular location">
    <subcellularLocation>
        <location evidence="1 8">Cell outer membrane</location>
        <topology evidence="1 8">Multi-pass membrane protein</topology>
    </subcellularLocation>
</comment>
<dbReference type="Pfam" id="PF07715">
    <property type="entry name" value="Plug"/>
    <property type="match status" value="1"/>
</dbReference>
<dbReference type="EMBL" id="SUKA01000004">
    <property type="protein sequence ID" value="TJY64617.1"/>
    <property type="molecule type" value="Genomic_DNA"/>
</dbReference>
<dbReference type="InterPro" id="IPR000531">
    <property type="entry name" value="Beta-barrel_TonB"/>
</dbReference>
<dbReference type="Pfam" id="PF13715">
    <property type="entry name" value="CarbopepD_reg_2"/>
    <property type="match status" value="1"/>
</dbReference>
<feature type="chain" id="PRO_5020431618" evidence="10">
    <location>
        <begin position="23"/>
        <end position="1078"/>
    </location>
</feature>
<keyword evidence="13" id="KW-0675">Receptor</keyword>
<sequence length="1078" mass="119830">MISVGRLFFVLGLLFFSNVSIAQEVVVSGVVTNATGQPLGGVSITMKGSTVGTSTNEQGQYSLSVSGSGAVLIYSMLGYKALEYNYDGKSTLDIQLESDAGNLDEVIVVGFGTQKKINVTGAIDQISGKQLESRPVANIMQGLQGISPGLNITYGNGSPGGIPNINIRGTTSINGGAPLIVIDGIPVSDTYDMIRISPSDVASYTVLRDAASAAIYGARAAYGVILITTKQGSQGKQSINYNLTTAFGRPTELPDPVTDPYIFSRLLETSTLNTPWNGPSYVQFSDEYYQWAKERSDDPSLPDVRISPTDANRWEYMGNNNWNDYFFNKATVSQVHSLALSGGAAINEKPISYYLSADYTKDNGLNKLADDFWQRKGVRGRLSFSPLDWLKLDNNMNVYQTNRTQPFAGITSLYDLQPTNVVKNPDGTWANNAAGRLAAQLVDGGNWNEDMFGFQNIFNAVGTFLNGDLTFTGDASFKREYWRYPRHSKKYKIGYGPDDIREEGGNGYVYDQRGEIQNNVFNLYGNYNKRFGIHAFSLTAGYNQEDYVWETTIAQRDQLISSTLPYLRLTTGEARLDATYSSYATRSFFGRFNYTLNDRYILEGTGRYDGSSRFPSSNRWGFFPSVSGAWIVSNEPFFEGLKPTFSNWKLRTSYGSLGNQAVGDFSYIQTMGTTLSNYLIGGAQRQIVNGAPGLTIDPGTYTWENVATLNFGTDIGLMRDRIFAGFDYYIRETTGMLTAGEQLPAVLGTGVPSQNAADLRTKGWELSLTYRDNYRVASKPFGIEAKVVLSDSRAHITKFKNDQRLLSNYFEGYEFGTLYGLVGDGFFQSTEEIAALDQTALIPWGALDIVPGWPKFKDLDGDGKIELGQTADDMRDRAIIGNTADRYRIGFNLNMDWNGFDAQVFLQGVLKRDFYPQRYLFWGPYQQPYANVYPWHLDHYRATDDTPEQRAKHSRAYIDAGLADANLNPSYPVLQSWLADANYTDGNGNPAGLSIPNTSYLLNGAYLRIKNITLGYSLPHSVIQRWGMGRLRFFITGENIFEFSEVKRFVDPEAINNNSEARAYPFQRRFAFGLNIGF</sequence>
<name>A0A4U0GZC6_9SPHI</name>
<dbReference type="AlphaFoldDB" id="A0A4U0GZC6"/>
<protein>
    <submittedName>
        <fullName evidence="13">TonB-dependent receptor</fullName>
    </submittedName>
</protein>
<reference evidence="13 14" key="1">
    <citation type="submission" date="2019-04" db="EMBL/GenBank/DDBJ databases">
        <title>Sphingobacterium olei sp. nov., isolated from oil-contaminated soil.</title>
        <authorList>
            <person name="Liu B."/>
        </authorList>
    </citation>
    <scope>NUCLEOTIDE SEQUENCE [LARGE SCALE GENOMIC DNA]</scope>
    <source>
        <strain evidence="13 14">Y3L14</strain>
    </source>
</reference>
<evidence type="ECO:0000256" key="10">
    <source>
        <dbReference type="SAM" id="SignalP"/>
    </source>
</evidence>
<dbReference type="InterPro" id="IPR039426">
    <property type="entry name" value="TonB-dep_rcpt-like"/>
</dbReference>
<gene>
    <name evidence="13" type="ORF">FAZ19_14875</name>
</gene>
<feature type="domain" description="TonB-dependent receptor-like beta-barrel" evidence="11">
    <location>
        <begin position="425"/>
        <end position="775"/>
    </location>
</feature>
<evidence type="ECO:0000259" key="12">
    <source>
        <dbReference type="Pfam" id="PF07715"/>
    </source>
</evidence>
<dbReference type="Gene3D" id="2.170.130.10">
    <property type="entry name" value="TonB-dependent receptor, plug domain"/>
    <property type="match status" value="1"/>
</dbReference>
<feature type="signal peptide" evidence="10">
    <location>
        <begin position="1"/>
        <end position="22"/>
    </location>
</feature>
<dbReference type="Proteomes" id="UP000309872">
    <property type="component" value="Unassembled WGS sequence"/>
</dbReference>
<evidence type="ECO:0000256" key="9">
    <source>
        <dbReference type="RuleBase" id="RU003357"/>
    </source>
</evidence>
<dbReference type="InterPro" id="IPR036942">
    <property type="entry name" value="Beta-barrel_TonB_sf"/>
</dbReference>
<dbReference type="InterPro" id="IPR008969">
    <property type="entry name" value="CarboxyPept-like_regulatory"/>
</dbReference>
<evidence type="ECO:0000256" key="5">
    <source>
        <dbReference type="ARBA" id="ARBA00023077"/>
    </source>
</evidence>
<evidence type="ECO:0000256" key="3">
    <source>
        <dbReference type="ARBA" id="ARBA00022452"/>
    </source>
</evidence>
<feature type="domain" description="TonB-dependent receptor plug" evidence="12">
    <location>
        <begin position="116"/>
        <end position="224"/>
    </location>
</feature>
<keyword evidence="14" id="KW-1185">Reference proteome</keyword>
<keyword evidence="6 8" id="KW-0472">Membrane</keyword>
<dbReference type="NCBIfam" id="TIGR04056">
    <property type="entry name" value="OMP_RagA_SusC"/>
    <property type="match status" value="1"/>
</dbReference>
<evidence type="ECO:0000256" key="6">
    <source>
        <dbReference type="ARBA" id="ARBA00023136"/>
    </source>
</evidence>
<dbReference type="OrthoDB" id="604358at2"/>
<keyword evidence="10" id="KW-0732">Signal</keyword>
<keyword evidence="4 8" id="KW-0812">Transmembrane</keyword>
<keyword evidence="2 8" id="KW-0813">Transport</keyword>
<evidence type="ECO:0000313" key="13">
    <source>
        <dbReference type="EMBL" id="TJY64617.1"/>
    </source>
</evidence>
<dbReference type="Pfam" id="PF00593">
    <property type="entry name" value="TonB_dep_Rec_b-barrel"/>
    <property type="match status" value="1"/>
</dbReference>
<evidence type="ECO:0000256" key="4">
    <source>
        <dbReference type="ARBA" id="ARBA00022692"/>
    </source>
</evidence>
<dbReference type="SUPFAM" id="SSF56935">
    <property type="entry name" value="Porins"/>
    <property type="match status" value="1"/>
</dbReference>
<dbReference type="Gene3D" id="2.60.40.1120">
    <property type="entry name" value="Carboxypeptidase-like, regulatory domain"/>
    <property type="match status" value="1"/>
</dbReference>
<keyword evidence="5 9" id="KW-0798">TonB box</keyword>
<dbReference type="GO" id="GO:0009279">
    <property type="term" value="C:cell outer membrane"/>
    <property type="evidence" value="ECO:0007669"/>
    <property type="project" value="UniProtKB-SubCell"/>
</dbReference>
<dbReference type="InterPro" id="IPR037066">
    <property type="entry name" value="Plug_dom_sf"/>
</dbReference>
<keyword evidence="3 8" id="KW-1134">Transmembrane beta strand</keyword>
<dbReference type="PROSITE" id="PS52016">
    <property type="entry name" value="TONB_DEPENDENT_REC_3"/>
    <property type="match status" value="1"/>
</dbReference>